<protein>
    <recommendedName>
        <fullName evidence="1">SAP domain-containing protein</fullName>
    </recommendedName>
</protein>
<dbReference type="SMART" id="SM00513">
    <property type="entry name" value="SAP"/>
    <property type="match status" value="1"/>
</dbReference>
<dbReference type="Pfam" id="PF02037">
    <property type="entry name" value="SAP"/>
    <property type="match status" value="1"/>
</dbReference>
<dbReference type="InterPro" id="IPR003034">
    <property type="entry name" value="SAP_dom"/>
</dbReference>
<dbReference type="Proteomes" id="UP000290288">
    <property type="component" value="Unassembled WGS sequence"/>
</dbReference>
<accession>A0A4Q2DLP9</accession>
<dbReference type="EMBL" id="SDEE01000129">
    <property type="protein sequence ID" value="RXW20889.1"/>
    <property type="molecule type" value="Genomic_DNA"/>
</dbReference>
<dbReference type="Gene3D" id="1.10.720.30">
    <property type="entry name" value="SAP domain"/>
    <property type="match status" value="1"/>
</dbReference>
<dbReference type="OrthoDB" id="445357at2759"/>
<dbReference type="InterPro" id="IPR036361">
    <property type="entry name" value="SAP_dom_sf"/>
</dbReference>
<reference evidence="2 3" key="1">
    <citation type="submission" date="2019-01" db="EMBL/GenBank/DDBJ databases">
        <title>Draft genome sequence of Psathyrella aberdarensis IHI B618.</title>
        <authorList>
            <person name="Buettner E."/>
            <person name="Kellner H."/>
        </authorList>
    </citation>
    <scope>NUCLEOTIDE SEQUENCE [LARGE SCALE GENOMIC DNA]</scope>
    <source>
        <strain evidence="2 3">IHI B618</strain>
    </source>
</reference>
<evidence type="ECO:0000313" key="3">
    <source>
        <dbReference type="Proteomes" id="UP000290288"/>
    </source>
</evidence>
<dbReference type="PROSITE" id="PS50800">
    <property type="entry name" value="SAP"/>
    <property type="match status" value="1"/>
</dbReference>
<gene>
    <name evidence="2" type="ORF">EST38_g4968</name>
</gene>
<comment type="caution">
    <text evidence="2">The sequence shown here is derived from an EMBL/GenBank/DDBJ whole genome shotgun (WGS) entry which is preliminary data.</text>
</comment>
<evidence type="ECO:0000313" key="2">
    <source>
        <dbReference type="EMBL" id="RXW20889.1"/>
    </source>
</evidence>
<organism evidence="2 3">
    <name type="scientific">Candolleomyces aberdarensis</name>
    <dbReference type="NCBI Taxonomy" id="2316362"/>
    <lineage>
        <taxon>Eukaryota</taxon>
        <taxon>Fungi</taxon>
        <taxon>Dikarya</taxon>
        <taxon>Basidiomycota</taxon>
        <taxon>Agaricomycotina</taxon>
        <taxon>Agaricomycetes</taxon>
        <taxon>Agaricomycetidae</taxon>
        <taxon>Agaricales</taxon>
        <taxon>Agaricineae</taxon>
        <taxon>Psathyrellaceae</taxon>
        <taxon>Candolleomyces</taxon>
    </lineage>
</organism>
<keyword evidence="3" id="KW-1185">Reference proteome</keyword>
<dbReference type="AlphaFoldDB" id="A0A4Q2DLP9"/>
<sequence length="209" mass="22243">MLASLALPLRTPLLRRSLASTVLLNRSWETETVAQLKSETRARGLSSSGNKAALIQRLKDFEVKQVQSPPASTRPASTAAATTAPPDVNIFNIHIPDLSQPAPEGQVQVPYVPDFWDSSLNAIDPAPENAAPKLLVVAGATTHHGGGPSHNLLLDNQEPILEEPTPKPAAAPASTSGGLFYDLAEDLGFLTHVPAPKPVNKTPFWQLFG</sequence>
<evidence type="ECO:0000259" key="1">
    <source>
        <dbReference type="PROSITE" id="PS50800"/>
    </source>
</evidence>
<name>A0A4Q2DLP9_9AGAR</name>
<dbReference type="SUPFAM" id="SSF68906">
    <property type="entry name" value="SAP domain"/>
    <property type="match status" value="1"/>
</dbReference>
<proteinExistence type="predicted"/>
<feature type="domain" description="SAP" evidence="1">
    <location>
        <begin position="28"/>
        <end position="62"/>
    </location>
</feature>
<dbReference type="STRING" id="2316362.A0A4Q2DLP9"/>